<dbReference type="InParanoid" id="A0A1V9XW55"/>
<evidence type="ECO:0000256" key="1">
    <source>
        <dbReference type="SAM" id="MobiDB-lite"/>
    </source>
</evidence>
<keyword evidence="4" id="KW-1185">Reference proteome</keyword>
<dbReference type="OrthoDB" id="6509014at2759"/>
<evidence type="ECO:0000313" key="4">
    <source>
        <dbReference type="Proteomes" id="UP000192247"/>
    </source>
</evidence>
<gene>
    <name evidence="3" type="ORF">BIW11_06882</name>
</gene>
<evidence type="ECO:0000256" key="2">
    <source>
        <dbReference type="SAM" id="Phobius"/>
    </source>
</evidence>
<dbReference type="EMBL" id="MNPL01003118">
    <property type="protein sequence ID" value="OQR77734.1"/>
    <property type="molecule type" value="Genomic_DNA"/>
</dbReference>
<proteinExistence type="predicted"/>
<keyword evidence="2" id="KW-0812">Transmembrane</keyword>
<comment type="caution">
    <text evidence="3">The sequence shown here is derived from an EMBL/GenBank/DDBJ whole genome shotgun (WGS) entry which is preliminary data.</text>
</comment>
<keyword evidence="2" id="KW-0472">Membrane</keyword>
<protein>
    <submittedName>
        <fullName evidence="3">Uncharacterized protein</fullName>
    </submittedName>
</protein>
<sequence length="346" mass="38339">MHTNGKRQLGPLDRGKANGTYIEASYMSLQKKPPPLPLKATYKKSRRWGCCSISSALIGLVFFVAVIVTPLYVLLFTDLVKHITGARRTDSQHSNNSTEENSVLHQIHRSVGVGTMFLELATTAAPILRDLNILVLVIDTRSHNIDGGAFKSTLTAWRKTEAAWKDMHDSTTIRDRLTVRHCQSCKAVGLRDDSQGTTIFYTVQHLKGETHSFNMVVFVAQPTPPGEILAMLTRYGRSDGLGDACQRGTWSATGCDFLVGSREFKGLRDRAHTHQGNTNTGTSGVSTAPGKSSSFSRIEKNFPQFAFKVQALPVTEIELLEFNMTIVMQKDVNMFKVLINRPIALR</sequence>
<organism evidence="3 4">
    <name type="scientific">Tropilaelaps mercedesae</name>
    <dbReference type="NCBI Taxonomy" id="418985"/>
    <lineage>
        <taxon>Eukaryota</taxon>
        <taxon>Metazoa</taxon>
        <taxon>Ecdysozoa</taxon>
        <taxon>Arthropoda</taxon>
        <taxon>Chelicerata</taxon>
        <taxon>Arachnida</taxon>
        <taxon>Acari</taxon>
        <taxon>Parasitiformes</taxon>
        <taxon>Mesostigmata</taxon>
        <taxon>Gamasina</taxon>
        <taxon>Dermanyssoidea</taxon>
        <taxon>Laelapidae</taxon>
        <taxon>Tropilaelaps</taxon>
    </lineage>
</organism>
<dbReference type="AlphaFoldDB" id="A0A1V9XW55"/>
<feature type="compositionally biased region" description="Low complexity" evidence="1">
    <location>
        <begin position="276"/>
        <end position="287"/>
    </location>
</feature>
<reference evidence="3 4" key="1">
    <citation type="journal article" date="2017" name="Gigascience">
        <title>Draft genome of the honey bee ectoparasitic mite, Tropilaelaps mercedesae, is shaped by the parasitic life history.</title>
        <authorList>
            <person name="Dong X."/>
            <person name="Armstrong S.D."/>
            <person name="Xia D."/>
            <person name="Makepeace B.L."/>
            <person name="Darby A.C."/>
            <person name="Kadowaki T."/>
        </authorList>
    </citation>
    <scope>NUCLEOTIDE SEQUENCE [LARGE SCALE GENOMIC DNA]</scope>
    <source>
        <strain evidence="3">Wuxi-XJTLU</strain>
    </source>
</reference>
<accession>A0A1V9XW55</accession>
<keyword evidence="2" id="KW-1133">Transmembrane helix</keyword>
<feature type="region of interest" description="Disordered" evidence="1">
    <location>
        <begin position="272"/>
        <end position="292"/>
    </location>
</feature>
<dbReference type="Proteomes" id="UP000192247">
    <property type="component" value="Unassembled WGS sequence"/>
</dbReference>
<feature type="transmembrane region" description="Helical" evidence="2">
    <location>
        <begin position="48"/>
        <end position="75"/>
    </location>
</feature>
<evidence type="ECO:0000313" key="3">
    <source>
        <dbReference type="EMBL" id="OQR77734.1"/>
    </source>
</evidence>
<name>A0A1V9XW55_9ACAR</name>